<protein>
    <recommendedName>
        <fullName evidence="4">Solute-binding protein family 3/N-terminal domain-containing protein</fullName>
    </recommendedName>
</protein>
<evidence type="ECO:0000256" key="1">
    <source>
        <dbReference type="SAM" id="Phobius"/>
    </source>
</evidence>
<dbReference type="RefSeq" id="WP_173075849.1">
    <property type="nucleotide sequence ID" value="NZ_BAABJB010000015.1"/>
</dbReference>
<keyword evidence="1" id="KW-1133">Transmembrane helix</keyword>
<evidence type="ECO:0008006" key="4">
    <source>
        <dbReference type="Google" id="ProtNLM"/>
    </source>
</evidence>
<proteinExistence type="predicted"/>
<dbReference type="EMBL" id="BLPG01000001">
    <property type="protein sequence ID" value="GFJ88495.1"/>
    <property type="molecule type" value="Genomic_DNA"/>
</dbReference>
<evidence type="ECO:0000313" key="3">
    <source>
        <dbReference type="Proteomes" id="UP000482960"/>
    </source>
</evidence>
<sequence>MSPYPRRLSNLLRPLRTWGPVLVLSVVVAVSAMVVALGLRASPVSPSRPVPVSSGSWAPFVGPDLPDGGPVTELVVETLRRAGYSPEVSYTSWALAEGQVTSGASLGVFPLVGSDSRRAKLLLSDPLVDFEYVLFYNRTTGAPRVSSAQDLGAMRVGGIAGYDYWDELESAVGAFVEFDSAMAGFRALAEGTVDVLAEGLLSGRAVLADPAFAGDAGDFDYLREDNPLVHSVEGLYFMMADTAAAAAVMESFNRELATMRQSDEYERIVADLEPSGSPEVALTPTGGSGLVELLDEAGRPVLLAPQGTRARVLTWPAEFTGAASKPPGRLLVKVKVTNGPAQGRVLYVDARAVRLEAAGS</sequence>
<name>A0A6V8L765_9ACTN</name>
<evidence type="ECO:0000313" key="2">
    <source>
        <dbReference type="EMBL" id="GFJ88495.1"/>
    </source>
</evidence>
<keyword evidence="3" id="KW-1185">Reference proteome</keyword>
<accession>A0A6V8L765</accession>
<feature type="transmembrane region" description="Helical" evidence="1">
    <location>
        <begin position="21"/>
        <end position="39"/>
    </location>
</feature>
<reference evidence="2 3" key="2">
    <citation type="submission" date="2020-03" db="EMBL/GenBank/DDBJ databases">
        <authorList>
            <person name="Ichikawa N."/>
            <person name="Kimura A."/>
            <person name="Kitahashi Y."/>
            <person name="Uohara A."/>
        </authorList>
    </citation>
    <scope>NUCLEOTIDE SEQUENCE [LARGE SCALE GENOMIC DNA]</scope>
    <source>
        <strain evidence="2 3">NBRC 108638</strain>
    </source>
</reference>
<organism evidence="2 3">
    <name type="scientific">Phytohabitans rumicis</name>
    <dbReference type="NCBI Taxonomy" id="1076125"/>
    <lineage>
        <taxon>Bacteria</taxon>
        <taxon>Bacillati</taxon>
        <taxon>Actinomycetota</taxon>
        <taxon>Actinomycetes</taxon>
        <taxon>Micromonosporales</taxon>
        <taxon>Micromonosporaceae</taxon>
    </lineage>
</organism>
<comment type="caution">
    <text evidence="2">The sequence shown here is derived from an EMBL/GenBank/DDBJ whole genome shotgun (WGS) entry which is preliminary data.</text>
</comment>
<keyword evidence="1" id="KW-0812">Transmembrane</keyword>
<dbReference type="SUPFAM" id="SSF53850">
    <property type="entry name" value="Periplasmic binding protein-like II"/>
    <property type="match status" value="1"/>
</dbReference>
<dbReference type="AlphaFoldDB" id="A0A6V8L765"/>
<keyword evidence="1" id="KW-0472">Membrane</keyword>
<gene>
    <name evidence="2" type="ORF">Prum_021370</name>
</gene>
<dbReference type="Proteomes" id="UP000482960">
    <property type="component" value="Unassembled WGS sequence"/>
</dbReference>
<dbReference type="Gene3D" id="3.40.190.10">
    <property type="entry name" value="Periplasmic binding protein-like II"/>
    <property type="match status" value="2"/>
</dbReference>
<reference evidence="2 3" key="1">
    <citation type="submission" date="2020-03" db="EMBL/GenBank/DDBJ databases">
        <title>Whole genome shotgun sequence of Phytohabitans rumicis NBRC 108638.</title>
        <authorList>
            <person name="Komaki H."/>
            <person name="Tamura T."/>
        </authorList>
    </citation>
    <scope>NUCLEOTIDE SEQUENCE [LARGE SCALE GENOMIC DNA]</scope>
    <source>
        <strain evidence="2 3">NBRC 108638</strain>
    </source>
</reference>